<evidence type="ECO:0000313" key="1">
    <source>
        <dbReference type="EMBL" id="MBX23455.1"/>
    </source>
</evidence>
<protein>
    <submittedName>
        <fullName evidence="1">Uncharacterized protein MANES_01G258800</fullName>
    </submittedName>
</protein>
<sequence length="46" mass="5190">MWPQPLPCQQLLSLLKGEGEGPGNMDLMGVFLWHCRHHPCLLIPVP</sequence>
<organism evidence="1">
    <name type="scientific">Rhizophora mucronata</name>
    <name type="common">Asiatic mangrove</name>
    <dbReference type="NCBI Taxonomy" id="61149"/>
    <lineage>
        <taxon>Eukaryota</taxon>
        <taxon>Viridiplantae</taxon>
        <taxon>Streptophyta</taxon>
        <taxon>Embryophyta</taxon>
        <taxon>Tracheophyta</taxon>
        <taxon>Spermatophyta</taxon>
        <taxon>Magnoliopsida</taxon>
        <taxon>eudicotyledons</taxon>
        <taxon>Gunneridae</taxon>
        <taxon>Pentapetalae</taxon>
        <taxon>rosids</taxon>
        <taxon>fabids</taxon>
        <taxon>Malpighiales</taxon>
        <taxon>Rhizophoraceae</taxon>
        <taxon>Rhizophora</taxon>
    </lineage>
</organism>
<dbReference type="AlphaFoldDB" id="A0A2P2LZP9"/>
<accession>A0A2P2LZP9</accession>
<name>A0A2P2LZP9_RHIMU</name>
<proteinExistence type="predicted"/>
<dbReference type="EMBL" id="GGEC01042971">
    <property type="protein sequence ID" value="MBX23455.1"/>
    <property type="molecule type" value="Transcribed_RNA"/>
</dbReference>
<reference evidence="1" key="1">
    <citation type="submission" date="2018-02" db="EMBL/GenBank/DDBJ databases">
        <title>Rhizophora mucronata_Transcriptome.</title>
        <authorList>
            <person name="Meera S.P."/>
            <person name="Sreeshan A."/>
            <person name="Augustine A."/>
        </authorList>
    </citation>
    <scope>NUCLEOTIDE SEQUENCE</scope>
    <source>
        <tissue evidence="1">Leaf</tissue>
    </source>
</reference>